<gene>
    <name evidence="6" type="ORF">I6N98_00290</name>
</gene>
<accession>A0A7T4UQM7</accession>
<dbReference type="CDD" id="cd02968">
    <property type="entry name" value="SCO"/>
    <property type="match status" value="1"/>
</dbReference>
<keyword evidence="5" id="KW-0812">Transmembrane</keyword>
<dbReference type="Gene3D" id="3.40.30.10">
    <property type="entry name" value="Glutaredoxin"/>
    <property type="match status" value="1"/>
</dbReference>
<evidence type="ECO:0000256" key="3">
    <source>
        <dbReference type="PIRSR" id="PIRSR603782-2"/>
    </source>
</evidence>
<feature type="disulfide bond" description="Redox-active" evidence="3">
    <location>
        <begin position="111"/>
        <end position="115"/>
    </location>
</feature>
<evidence type="ECO:0000256" key="4">
    <source>
        <dbReference type="SAM" id="MobiDB-lite"/>
    </source>
</evidence>
<feature type="binding site" evidence="2">
    <location>
        <position position="111"/>
    </location>
    <ligand>
        <name>Cu cation</name>
        <dbReference type="ChEBI" id="CHEBI:23378"/>
    </ligand>
</feature>
<evidence type="ECO:0000313" key="7">
    <source>
        <dbReference type="Proteomes" id="UP000596063"/>
    </source>
</evidence>
<dbReference type="Proteomes" id="UP000596063">
    <property type="component" value="Chromosome"/>
</dbReference>
<dbReference type="EMBL" id="CP066167">
    <property type="protein sequence ID" value="QQD18353.1"/>
    <property type="molecule type" value="Genomic_DNA"/>
</dbReference>
<sequence length="238" mass="26938">MTQEGQREHSQTDEGQTDVSQSGVAAQRRRGIRLTVTAILVVATILVAGFFYAFTRARVMTTDELRQQGAYLYENPRMLPNFELIDDNGKALDPTNLQGQWNLIFFGFTYCPDICPTTLAQLKTFYSELDPEVQKDTQVWLASVDPARDTPKQLHSYLEFFHPSFRGMTGEFLEMHRFATALNIPFAKVPGGGDDYLVDHSANVALVNPKGHSVGFFKAPLEITKLKRTYLAIREYFD</sequence>
<evidence type="ECO:0000313" key="6">
    <source>
        <dbReference type="EMBL" id="QQD18353.1"/>
    </source>
</evidence>
<feature type="compositionally biased region" description="Polar residues" evidence="4">
    <location>
        <begin position="13"/>
        <end position="22"/>
    </location>
</feature>
<name>A0A7T4UQM7_9GAMM</name>
<dbReference type="SUPFAM" id="SSF52833">
    <property type="entry name" value="Thioredoxin-like"/>
    <property type="match status" value="1"/>
</dbReference>
<organism evidence="6 7">
    <name type="scientific">Spongiibacter nanhainus</name>
    <dbReference type="NCBI Taxonomy" id="2794344"/>
    <lineage>
        <taxon>Bacteria</taxon>
        <taxon>Pseudomonadati</taxon>
        <taxon>Pseudomonadota</taxon>
        <taxon>Gammaproteobacteria</taxon>
        <taxon>Cellvibrionales</taxon>
        <taxon>Spongiibacteraceae</taxon>
        <taxon>Spongiibacter</taxon>
    </lineage>
</organism>
<feature type="transmembrane region" description="Helical" evidence="5">
    <location>
        <begin position="34"/>
        <end position="54"/>
    </location>
</feature>
<dbReference type="GO" id="GO:0046872">
    <property type="term" value="F:metal ion binding"/>
    <property type="evidence" value="ECO:0007669"/>
    <property type="project" value="UniProtKB-KW"/>
</dbReference>
<comment type="similarity">
    <text evidence="1">Belongs to the SCO1/2 family.</text>
</comment>
<dbReference type="AlphaFoldDB" id="A0A7T4UQM7"/>
<keyword evidence="2" id="KW-0479">Metal-binding</keyword>
<feature type="compositionally biased region" description="Basic and acidic residues" evidence="4">
    <location>
        <begin position="1"/>
        <end position="12"/>
    </location>
</feature>
<protein>
    <submittedName>
        <fullName evidence="6">SCO family protein</fullName>
    </submittedName>
</protein>
<dbReference type="InterPro" id="IPR003782">
    <property type="entry name" value="SCO1/SenC"/>
</dbReference>
<dbReference type="PANTHER" id="PTHR12151:SF25">
    <property type="entry name" value="LINALOOL DEHYDRATASE_ISOMERASE DOMAIN-CONTAINING PROTEIN"/>
    <property type="match status" value="1"/>
</dbReference>
<dbReference type="FunFam" id="3.40.30.10:FF:000013">
    <property type="entry name" value="Blast:Protein SCO1 homolog, mitochondrial"/>
    <property type="match status" value="1"/>
</dbReference>
<keyword evidence="7" id="KW-1185">Reference proteome</keyword>
<evidence type="ECO:0000256" key="2">
    <source>
        <dbReference type="PIRSR" id="PIRSR603782-1"/>
    </source>
</evidence>
<proteinExistence type="inferred from homology"/>
<evidence type="ECO:0000256" key="5">
    <source>
        <dbReference type="SAM" id="Phobius"/>
    </source>
</evidence>
<feature type="region of interest" description="Disordered" evidence="4">
    <location>
        <begin position="1"/>
        <end position="22"/>
    </location>
</feature>
<keyword evidence="5" id="KW-1133">Transmembrane helix</keyword>
<reference evidence="6 7" key="1">
    <citation type="submission" date="2020-12" db="EMBL/GenBank/DDBJ databases">
        <authorList>
            <person name="Shan Y."/>
        </authorList>
    </citation>
    <scope>NUCLEOTIDE SEQUENCE [LARGE SCALE GENOMIC DNA]</scope>
    <source>
        <strain evidence="7">csc3.9</strain>
    </source>
</reference>
<dbReference type="InterPro" id="IPR036249">
    <property type="entry name" value="Thioredoxin-like_sf"/>
</dbReference>
<keyword evidence="3" id="KW-1015">Disulfide bond</keyword>
<keyword evidence="2" id="KW-0186">Copper</keyword>
<dbReference type="Pfam" id="PF02630">
    <property type="entry name" value="SCO1-SenC"/>
    <property type="match status" value="1"/>
</dbReference>
<feature type="binding site" evidence="2">
    <location>
        <position position="115"/>
    </location>
    <ligand>
        <name>Cu cation</name>
        <dbReference type="ChEBI" id="CHEBI:23378"/>
    </ligand>
</feature>
<dbReference type="PANTHER" id="PTHR12151">
    <property type="entry name" value="ELECTRON TRANSPORT PROTIN SCO1/SENC FAMILY MEMBER"/>
    <property type="match status" value="1"/>
</dbReference>
<evidence type="ECO:0000256" key="1">
    <source>
        <dbReference type="ARBA" id="ARBA00010996"/>
    </source>
</evidence>
<dbReference type="KEGG" id="snan:I6N98_00290"/>
<keyword evidence="5" id="KW-0472">Membrane</keyword>
<dbReference type="RefSeq" id="WP_198569850.1">
    <property type="nucleotide sequence ID" value="NZ_CP066167.1"/>
</dbReference>
<feature type="binding site" evidence="2">
    <location>
        <position position="200"/>
    </location>
    <ligand>
        <name>Cu cation</name>
        <dbReference type="ChEBI" id="CHEBI:23378"/>
    </ligand>
</feature>